<dbReference type="EMBL" id="JAUPBM010000007">
    <property type="protein sequence ID" value="MDO7019397.1"/>
    <property type="molecule type" value="Genomic_DNA"/>
</dbReference>
<keyword evidence="2" id="KW-1185">Reference proteome</keyword>
<dbReference type="RefSeq" id="WP_304384914.1">
    <property type="nucleotide sequence ID" value="NZ_JAUPBL010000022.1"/>
</dbReference>
<gene>
    <name evidence="1" type="ORF">Q5M86_01265</name>
</gene>
<name>A0ABT8YW06_9SPIR</name>
<proteinExistence type="predicted"/>
<dbReference type="Proteomes" id="UP001175147">
    <property type="component" value="Unassembled WGS sequence"/>
</dbReference>
<accession>A0ABT8YW06</accession>
<evidence type="ECO:0000313" key="2">
    <source>
        <dbReference type="Proteomes" id="UP001175147"/>
    </source>
</evidence>
<reference evidence="1" key="1">
    <citation type="submission" date="2023-07" db="EMBL/GenBank/DDBJ databases">
        <title>Mucosal microbiota of week-old chicken and adult hens.</title>
        <authorList>
            <person name="Volf J."/>
            <person name="Karasova D."/>
            <person name="Crhanova M."/>
            <person name="Faldynova M."/>
            <person name="Prikrylova H."/>
            <person name="Zeman M."/>
            <person name="Babak V."/>
            <person name="Rajova J."/>
            <person name="Rychlik I."/>
        </authorList>
    </citation>
    <scope>NUCLEOTIDE SEQUENCE</scope>
    <source>
        <strain evidence="1">ET902</strain>
    </source>
</reference>
<evidence type="ECO:0000313" key="1">
    <source>
        <dbReference type="EMBL" id="MDO7019397.1"/>
    </source>
</evidence>
<comment type="caution">
    <text evidence="1">The sequence shown here is derived from an EMBL/GenBank/DDBJ whole genome shotgun (WGS) entry which is preliminary data.</text>
</comment>
<sequence length="156" mass="18097">MEYKMDRNYALEMFNPLYEHIYDYEYEEENNVSSEIIENIIELIRKERLIIEQDDTNDYVLTFKLKSPCKIGANIKEELKLVEPKADDLSKMKSLKEEGVNVFETSIDVLKACSSQADHLLIRQMKAGDLRAAFPVAMLLAAFLDKDKIKNPSKIE</sequence>
<organism evidence="1 2">
    <name type="scientific">Brachyspira innocens</name>
    <dbReference type="NCBI Taxonomy" id="13264"/>
    <lineage>
        <taxon>Bacteria</taxon>
        <taxon>Pseudomonadati</taxon>
        <taxon>Spirochaetota</taxon>
        <taxon>Spirochaetia</taxon>
        <taxon>Brachyspirales</taxon>
        <taxon>Brachyspiraceae</taxon>
        <taxon>Brachyspira</taxon>
    </lineage>
</organism>
<protein>
    <submittedName>
        <fullName evidence="1">Uncharacterized protein</fullName>
    </submittedName>
</protein>